<gene>
    <name evidence="9" type="ORF">FAZ21_01940</name>
</gene>
<accession>A0A4U0QCD8</accession>
<dbReference type="CDD" id="cd06261">
    <property type="entry name" value="TM_PBP2"/>
    <property type="match status" value="1"/>
</dbReference>
<dbReference type="EMBL" id="SUMF01000001">
    <property type="protein sequence ID" value="TJZ79069.1"/>
    <property type="molecule type" value="Genomic_DNA"/>
</dbReference>
<feature type="transmembrane region" description="Helical" evidence="7">
    <location>
        <begin position="156"/>
        <end position="179"/>
    </location>
</feature>
<feature type="domain" description="ABC transmembrane type-1" evidence="8">
    <location>
        <begin position="71"/>
        <end position="283"/>
    </location>
</feature>
<dbReference type="GO" id="GO:0005886">
    <property type="term" value="C:plasma membrane"/>
    <property type="evidence" value="ECO:0007669"/>
    <property type="project" value="UniProtKB-SubCell"/>
</dbReference>
<dbReference type="InterPro" id="IPR000515">
    <property type="entry name" value="MetI-like"/>
</dbReference>
<evidence type="ECO:0000313" key="9">
    <source>
        <dbReference type="EMBL" id="TJZ79069.1"/>
    </source>
</evidence>
<dbReference type="PROSITE" id="PS50928">
    <property type="entry name" value="ABC_TM1"/>
    <property type="match status" value="1"/>
</dbReference>
<dbReference type="SUPFAM" id="SSF161098">
    <property type="entry name" value="MetI-like"/>
    <property type="match status" value="1"/>
</dbReference>
<protein>
    <submittedName>
        <fullName evidence="9">Sugar ABC transporter permease</fullName>
    </submittedName>
</protein>
<organism evidence="9 10">
    <name type="scientific">Chitiniphilus eburneus</name>
    <dbReference type="NCBI Taxonomy" id="2571148"/>
    <lineage>
        <taxon>Bacteria</taxon>
        <taxon>Pseudomonadati</taxon>
        <taxon>Pseudomonadota</taxon>
        <taxon>Betaproteobacteria</taxon>
        <taxon>Neisseriales</taxon>
        <taxon>Chitinibacteraceae</taxon>
        <taxon>Chitiniphilus</taxon>
    </lineage>
</organism>
<evidence type="ECO:0000256" key="5">
    <source>
        <dbReference type="ARBA" id="ARBA00022989"/>
    </source>
</evidence>
<feature type="transmembrane region" description="Helical" evidence="7">
    <location>
        <begin position="265"/>
        <end position="284"/>
    </location>
</feature>
<comment type="similarity">
    <text evidence="7">Belongs to the binding-protein-dependent transport system permease family.</text>
</comment>
<evidence type="ECO:0000259" key="8">
    <source>
        <dbReference type="PROSITE" id="PS50928"/>
    </source>
</evidence>
<comment type="subcellular location">
    <subcellularLocation>
        <location evidence="1 7">Cell membrane</location>
        <topology evidence="1 7">Multi-pass membrane protein</topology>
    </subcellularLocation>
</comment>
<keyword evidence="4 7" id="KW-0812">Transmembrane</keyword>
<sequence length="292" mass="32942">MDKNALTRDVRAYLFLAPALIVLFLFSFWPVGLGALLAFTRVDIFNLAGSQWVGLDNFRTLFDDPVFLGSIRNTLLYLLVVPLIQVAALALAVLVNTQLPAIRLFRTAFFVPVVTSVSVVGIMWGWMYNEDGMLNQVLAWLRLIDAPVGWLSDERFALFSVMFVTFWRGLGYYMVLYLAGLQAMPQEVEEAALLDGANRWQRFWRITVPMLRPTILLCTLLSTLAAMKAFEEVVVMTGGGPIGSTYTLAFYAYDMGFRAFDFSRALAASLVVSLIGFVLAWFNFRFFRPDSR</sequence>
<dbReference type="RefSeq" id="WP_136771583.1">
    <property type="nucleotide sequence ID" value="NZ_CP156074.1"/>
</dbReference>
<name>A0A4U0QCD8_9NEIS</name>
<dbReference type="Pfam" id="PF00528">
    <property type="entry name" value="BPD_transp_1"/>
    <property type="match status" value="1"/>
</dbReference>
<evidence type="ECO:0000256" key="2">
    <source>
        <dbReference type="ARBA" id="ARBA00022448"/>
    </source>
</evidence>
<comment type="caution">
    <text evidence="9">The sequence shown here is derived from an EMBL/GenBank/DDBJ whole genome shotgun (WGS) entry which is preliminary data.</text>
</comment>
<dbReference type="OrthoDB" id="8585214at2"/>
<keyword evidence="2 7" id="KW-0813">Transport</keyword>
<dbReference type="InterPro" id="IPR035906">
    <property type="entry name" value="MetI-like_sf"/>
</dbReference>
<proteinExistence type="inferred from homology"/>
<feature type="transmembrane region" description="Helical" evidence="7">
    <location>
        <begin position="12"/>
        <end position="39"/>
    </location>
</feature>
<feature type="transmembrane region" description="Helical" evidence="7">
    <location>
        <begin position="75"/>
        <end position="95"/>
    </location>
</feature>
<dbReference type="PANTHER" id="PTHR30193:SF44">
    <property type="entry name" value="LACTOSE TRANSPORT SYSTEM PERMEASE PROTEIN LACF"/>
    <property type="match status" value="1"/>
</dbReference>
<keyword evidence="6 7" id="KW-0472">Membrane</keyword>
<evidence type="ECO:0000256" key="3">
    <source>
        <dbReference type="ARBA" id="ARBA00022475"/>
    </source>
</evidence>
<feature type="transmembrane region" description="Helical" evidence="7">
    <location>
        <begin position="107"/>
        <end position="127"/>
    </location>
</feature>
<dbReference type="Proteomes" id="UP000310016">
    <property type="component" value="Unassembled WGS sequence"/>
</dbReference>
<keyword evidence="3" id="KW-1003">Cell membrane</keyword>
<reference evidence="9 10" key="1">
    <citation type="submission" date="2019-04" db="EMBL/GenBank/DDBJ databases">
        <title>Chitiniphilus eburnea sp. nov., a novel chitinolytic bacterium isolated from aquaculture sludge.</title>
        <authorList>
            <person name="Sheng M."/>
        </authorList>
    </citation>
    <scope>NUCLEOTIDE SEQUENCE [LARGE SCALE GENOMIC DNA]</scope>
    <source>
        <strain evidence="9 10">HX-2-15</strain>
    </source>
</reference>
<dbReference type="InterPro" id="IPR051393">
    <property type="entry name" value="ABC_transporter_permease"/>
</dbReference>
<feature type="transmembrane region" description="Helical" evidence="7">
    <location>
        <begin position="233"/>
        <end position="253"/>
    </location>
</feature>
<dbReference type="Gene3D" id="1.10.3720.10">
    <property type="entry name" value="MetI-like"/>
    <property type="match status" value="1"/>
</dbReference>
<keyword evidence="10" id="KW-1185">Reference proteome</keyword>
<evidence type="ECO:0000256" key="4">
    <source>
        <dbReference type="ARBA" id="ARBA00022692"/>
    </source>
</evidence>
<dbReference type="AlphaFoldDB" id="A0A4U0QCD8"/>
<dbReference type="GO" id="GO:0055085">
    <property type="term" value="P:transmembrane transport"/>
    <property type="evidence" value="ECO:0007669"/>
    <property type="project" value="InterPro"/>
</dbReference>
<evidence type="ECO:0000256" key="1">
    <source>
        <dbReference type="ARBA" id="ARBA00004651"/>
    </source>
</evidence>
<evidence type="ECO:0000313" key="10">
    <source>
        <dbReference type="Proteomes" id="UP000310016"/>
    </source>
</evidence>
<dbReference type="PANTHER" id="PTHR30193">
    <property type="entry name" value="ABC TRANSPORTER PERMEASE PROTEIN"/>
    <property type="match status" value="1"/>
</dbReference>
<evidence type="ECO:0000256" key="6">
    <source>
        <dbReference type="ARBA" id="ARBA00023136"/>
    </source>
</evidence>
<evidence type="ECO:0000256" key="7">
    <source>
        <dbReference type="RuleBase" id="RU363032"/>
    </source>
</evidence>
<keyword evidence="5 7" id="KW-1133">Transmembrane helix</keyword>